<dbReference type="SUPFAM" id="SSF50341">
    <property type="entry name" value="CheW-like"/>
    <property type="match status" value="1"/>
</dbReference>
<evidence type="ECO:0000313" key="2">
    <source>
        <dbReference type="EMBL" id="QDU22689.1"/>
    </source>
</evidence>
<dbReference type="EMBL" id="CP036273">
    <property type="protein sequence ID" value="QDU22689.1"/>
    <property type="molecule type" value="Genomic_DNA"/>
</dbReference>
<keyword evidence="3" id="KW-1185">Reference proteome</keyword>
<evidence type="ECO:0000313" key="3">
    <source>
        <dbReference type="Proteomes" id="UP000319576"/>
    </source>
</evidence>
<dbReference type="PANTHER" id="PTHR22617">
    <property type="entry name" value="CHEMOTAXIS SENSOR HISTIDINE KINASE-RELATED"/>
    <property type="match status" value="1"/>
</dbReference>
<name>A0A517XYV6_9BACT</name>
<dbReference type="PROSITE" id="PS50851">
    <property type="entry name" value="CHEW"/>
    <property type="match status" value="1"/>
</dbReference>
<proteinExistence type="predicted"/>
<accession>A0A517XYV6</accession>
<dbReference type="Gene3D" id="2.40.50.180">
    <property type="entry name" value="CheA-289, Domain 4"/>
    <property type="match status" value="1"/>
</dbReference>
<feature type="domain" description="CheW-like" evidence="1">
    <location>
        <begin position="1"/>
        <end position="143"/>
    </location>
</feature>
<dbReference type="PANTHER" id="PTHR22617:SF43">
    <property type="entry name" value="PROTEIN PILI"/>
    <property type="match status" value="1"/>
</dbReference>
<dbReference type="SMART" id="SM00260">
    <property type="entry name" value="CheW"/>
    <property type="match status" value="1"/>
</dbReference>
<sequence length="143" mass="14958">MLALTFQVGTDRVAVDVRRVREVVPRVRVTPATGGPAWLAGVFVYRGRVVPVVDLYRLVGAGECPPHLSSRVILVPRPDAPDDLVGLLATQVADVRDLPALPPAAAGGPLLGPPVADGAGVLRLLDPDRLLAHLEPPRPGTGP</sequence>
<dbReference type="KEGG" id="uli:ETAA1_46730"/>
<dbReference type="AlphaFoldDB" id="A0A517XYV6"/>
<dbReference type="InterPro" id="IPR036061">
    <property type="entry name" value="CheW-like_dom_sf"/>
</dbReference>
<dbReference type="Proteomes" id="UP000319576">
    <property type="component" value="Chromosome"/>
</dbReference>
<organism evidence="2 3">
    <name type="scientific">Urbifossiella limnaea</name>
    <dbReference type="NCBI Taxonomy" id="2528023"/>
    <lineage>
        <taxon>Bacteria</taxon>
        <taxon>Pseudomonadati</taxon>
        <taxon>Planctomycetota</taxon>
        <taxon>Planctomycetia</taxon>
        <taxon>Gemmatales</taxon>
        <taxon>Gemmataceae</taxon>
        <taxon>Urbifossiella</taxon>
    </lineage>
</organism>
<protein>
    <submittedName>
        <fullName evidence="2">CheW-like domain protein</fullName>
    </submittedName>
</protein>
<dbReference type="Pfam" id="PF01584">
    <property type="entry name" value="CheW"/>
    <property type="match status" value="1"/>
</dbReference>
<dbReference type="GO" id="GO:0005829">
    <property type="term" value="C:cytosol"/>
    <property type="evidence" value="ECO:0007669"/>
    <property type="project" value="TreeGrafter"/>
</dbReference>
<dbReference type="RefSeq" id="WP_145242626.1">
    <property type="nucleotide sequence ID" value="NZ_CP036273.1"/>
</dbReference>
<dbReference type="Gene3D" id="2.30.30.40">
    <property type="entry name" value="SH3 Domains"/>
    <property type="match status" value="1"/>
</dbReference>
<dbReference type="OrthoDB" id="21913at2"/>
<dbReference type="GO" id="GO:0007165">
    <property type="term" value="P:signal transduction"/>
    <property type="evidence" value="ECO:0007669"/>
    <property type="project" value="InterPro"/>
</dbReference>
<gene>
    <name evidence="2" type="ORF">ETAA1_46730</name>
</gene>
<evidence type="ECO:0000259" key="1">
    <source>
        <dbReference type="PROSITE" id="PS50851"/>
    </source>
</evidence>
<reference evidence="2 3" key="1">
    <citation type="submission" date="2019-02" db="EMBL/GenBank/DDBJ databases">
        <title>Deep-cultivation of Planctomycetes and their phenomic and genomic characterization uncovers novel biology.</title>
        <authorList>
            <person name="Wiegand S."/>
            <person name="Jogler M."/>
            <person name="Boedeker C."/>
            <person name="Pinto D."/>
            <person name="Vollmers J."/>
            <person name="Rivas-Marin E."/>
            <person name="Kohn T."/>
            <person name="Peeters S.H."/>
            <person name="Heuer A."/>
            <person name="Rast P."/>
            <person name="Oberbeckmann S."/>
            <person name="Bunk B."/>
            <person name="Jeske O."/>
            <person name="Meyerdierks A."/>
            <person name="Storesund J.E."/>
            <person name="Kallscheuer N."/>
            <person name="Luecker S."/>
            <person name="Lage O.M."/>
            <person name="Pohl T."/>
            <person name="Merkel B.J."/>
            <person name="Hornburger P."/>
            <person name="Mueller R.-W."/>
            <person name="Bruemmer F."/>
            <person name="Labrenz M."/>
            <person name="Spormann A.M."/>
            <person name="Op den Camp H."/>
            <person name="Overmann J."/>
            <person name="Amann R."/>
            <person name="Jetten M.S.M."/>
            <person name="Mascher T."/>
            <person name="Medema M.H."/>
            <person name="Devos D.P."/>
            <person name="Kaster A.-K."/>
            <person name="Ovreas L."/>
            <person name="Rohde M."/>
            <person name="Galperin M.Y."/>
            <person name="Jogler C."/>
        </authorList>
    </citation>
    <scope>NUCLEOTIDE SEQUENCE [LARGE SCALE GENOMIC DNA]</scope>
    <source>
        <strain evidence="2 3">ETA_A1</strain>
    </source>
</reference>
<dbReference type="GO" id="GO:0006935">
    <property type="term" value="P:chemotaxis"/>
    <property type="evidence" value="ECO:0007669"/>
    <property type="project" value="InterPro"/>
</dbReference>
<dbReference type="InterPro" id="IPR039315">
    <property type="entry name" value="CheW"/>
</dbReference>
<dbReference type="InterPro" id="IPR002545">
    <property type="entry name" value="CheW-lke_dom"/>
</dbReference>